<evidence type="ECO:0000313" key="2">
    <source>
        <dbReference type="EMBL" id="QDX91520.1"/>
    </source>
</evidence>
<protein>
    <submittedName>
        <fullName evidence="2">YtzI protein</fullName>
    </submittedName>
</protein>
<proteinExistence type="predicted"/>
<keyword evidence="3" id="KW-1185">Reference proteome</keyword>
<feature type="transmembrane region" description="Helical" evidence="1">
    <location>
        <begin position="6"/>
        <end position="23"/>
    </location>
</feature>
<organism evidence="2 3">
    <name type="scientific">Brevibacillus laterosporus</name>
    <name type="common">Bacillus laterosporus</name>
    <dbReference type="NCBI Taxonomy" id="1465"/>
    <lineage>
        <taxon>Bacteria</taxon>
        <taxon>Bacillati</taxon>
        <taxon>Bacillota</taxon>
        <taxon>Bacilli</taxon>
        <taxon>Bacillales</taxon>
        <taxon>Paenibacillaceae</taxon>
        <taxon>Brevibacillus</taxon>
    </lineage>
</organism>
<keyword evidence="1" id="KW-1133">Transmembrane helix</keyword>
<reference evidence="2 3" key="1">
    <citation type="submission" date="2018-11" db="EMBL/GenBank/DDBJ databases">
        <title>Phylogenetic determinants of toxin gene distribution in genomes of Brevibacillus laterosporus.</title>
        <authorList>
            <person name="Glare T.R."/>
            <person name="Durrant A."/>
            <person name="Berry C."/>
            <person name="Palma L."/>
            <person name="Ormskirk M."/>
            <person name="Cox M.O."/>
        </authorList>
    </citation>
    <scope>NUCLEOTIDE SEQUENCE [LARGE SCALE GENOMIC DNA]</scope>
    <source>
        <strain evidence="2 3">1821L</strain>
    </source>
</reference>
<accession>A0A518V3E7</accession>
<dbReference type="EMBL" id="CP033464">
    <property type="protein sequence ID" value="QDX91520.1"/>
    <property type="molecule type" value="Genomic_DNA"/>
</dbReference>
<evidence type="ECO:0000256" key="1">
    <source>
        <dbReference type="SAM" id="Phobius"/>
    </source>
</evidence>
<dbReference type="AlphaFoldDB" id="A0A518V3E7"/>
<sequence>MSSMIVAVVVIVGIIVGCSVWAINKGYSYKNKIDDIDE</sequence>
<keyword evidence="1" id="KW-0472">Membrane</keyword>
<name>A0A518V3E7_BRELA</name>
<evidence type="ECO:0000313" key="3">
    <source>
        <dbReference type="Proteomes" id="UP000319432"/>
    </source>
</evidence>
<dbReference type="InterPro" id="IPR047753">
    <property type="entry name" value="YtzI-like"/>
</dbReference>
<gene>
    <name evidence="2" type="primary">ytzI</name>
    <name evidence="2" type="ORF">EEL30_03515</name>
</gene>
<dbReference type="Proteomes" id="UP000319432">
    <property type="component" value="Chromosome"/>
</dbReference>
<keyword evidence="1" id="KW-0812">Transmembrane</keyword>
<dbReference type="NCBIfam" id="NF033232">
    <property type="entry name" value="small_YtzI"/>
    <property type="match status" value="1"/>
</dbReference>